<dbReference type="PANTHER" id="PTHR31270">
    <property type="entry name" value="GLUTAMINYL-PEPTIDE CYCLOTRANSFERASE"/>
    <property type="match status" value="1"/>
</dbReference>
<sequence length="327" mass="37988">MACNTTKSAYSIDICVKNKKIHCGDTILISVKNQKMLLENPFLKINGNKLIETEKGYIISTEKLGEHFIELLVDNQVVAREKVIIYASFPPKLYTYRIINQYPHDISYYTQGFEFQGDTLYESTGLKGKSLIVKMNPFSRKIYQKKSLESRYFGEGITVLNDKLYQLTWQEGIGFVYNTKDLNKIKEFVYRKSKEGWGLCNDTKRIYKSDGSKYIWILNPETLVEEEKLTICSDQSTFSQANELEYVEGIIYMNMYAKDEIMMIDAQSGAVVGIVDMKGIKEKLTQHAEIDVLNGIAYHQKRKTFFITGKNWDKIFEVVFEIKNNWR</sequence>
<dbReference type="SUPFAM" id="SSF50969">
    <property type="entry name" value="YVTN repeat-like/Quinoprotein amine dehydrogenase"/>
    <property type="match status" value="1"/>
</dbReference>
<evidence type="ECO:0000313" key="3">
    <source>
        <dbReference type="Proteomes" id="UP001207736"/>
    </source>
</evidence>
<proteinExistence type="predicted"/>
<dbReference type="PANTHER" id="PTHR31270:SF1">
    <property type="entry name" value="GLUTAMINYL-PEPTIDE CYCLOTRANSFERASE"/>
    <property type="match status" value="1"/>
</dbReference>
<organism evidence="1 3">
    <name type="scientific">Capnocytophaga catalasegens</name>
    <dbReference type="NCBI Taxonomy" id="1004260"/>
    <lineage>
        <taxon>Bacteria</taxon>
        <taxon>Pseudomonadati</taxon>
        <taxon>Bacteroidota</taxon>
        <taxon>Flavobacteriia</taxon>
        <taxon>Flavobacteriales</taxon>
        <taxon>Flavobacteriaceae</taxon>
        <taxon>Capnocytophaga</taxon>
    </lineage>
</organism>
<dbReference type="Pfam" id="PF05096">
    <property type="entry name" value="Glu_cyclase_2"/>
    <property type="match status" value="1"/>
</dbReference>
<dbReference type="InterPro" id="IPR011044">
    <property type="entry name" value="Quino_amine_DH_bsu"/>
</dbReference>
<accession>A0AAV5AXU1</accession>
<evidence type="ECO:0000313" key="4">
    <source>
        <dbReference type="Proteomes" id="UP001208692"/>
    </source>
</evidence>
<dbReference type="EMBL" id="BQKA01000024">
    <property type="protein sequence ID" value="GJM50312.1"/>
    <property type="molecule type" value="Genomic_DNA"/>
</dbReference>
<keyword evidence="4" id="KW-1185">Reference proteome</keyword>
<reference evidence="1 4" key="1">
    <citation type="submission" date="2021-11" db="EMBL/GenBank/DDBJ databases">
        <title>Draft genome sequence of Capnocytophaga sp. strain KC07075 isolated from cat oral cavity.</title>
        <authorList>
            <person name="Suzuki M."/>
            <person name="Imaoka K."/>
            <person name="Kimura M."/>
            <person name="Morikawa S."/>
            <person name="Maeda K."/>
        </authorList>
    </citation>
    <scope>NUCLEOTIDE SEQUENCE</scope>
    <source>
        <strain evidence="1">KC07075</strain>
        <strain evidence="2 4">KC07079</strain>
    </source>
</reference>
<dbReference type="Proteomes" id="UP001207736">
    <property type="component" value="Unassembled WGS sequence"/>
</dbReference>
<dbReference type="GO" id="GO:0016603">
    <property type="term" value="F:glutaminyl-peptide cyclotransferase activity"/>
    <property type="evidence" value="ECO:0007669"/>
    <property type="project" value="InterPro"/>
</dbReference>
<evidence type="ECO:0000313" key="1">
    <source>
        <dbReference type="EMBL" id="GJM50312.1"/>
    </source>
</evidence>
<comment type="caution">
    <text evidence="1">The sequence shown here is derived from an EMBL/GenBank/DDBJ whole genome shotgun (WGS) entry which is preliminary data.</text>
</comment>
<dbReference type="AlphaFoldDB" id="A0AAV5AXU1"/>
<dbReference type="EMBL" id="BQKB01000050">
    <property type="protein sequence ID" value="GJM53829.1"/>
    <property type="molecule type" value="Genomic_DNA"/>
</dbReference>
<protein>
    <submittedName>
        <fullName evidence="1">Glutamine cyclotransferase</fullName>
    </submittedName>
</protein>
<dbReference type="InterPro" id="IPR007788">
    <property type="entry name" value="QCT"/>
</dbReference>
<gene>
    <name evidence="1" type="ORF">RCZ15_12850</name>
    <name evidence="2" type="ORF">RCZ16_21450</name>
</gene>
<dbReference type="Proteomes" id="UP001208692">
    <property type="component" value="Unassembled WGS sequence"/>
</dbReference>
<evidence type="ECO:0000313" key="2">
    <source>
        <dbReference type="EMBL" id="GJM53829.1"/>
    </source>
</evidence>
<name>A0AAV5AXU1_9FLAO</name>